<comment type="similarity">
    <text evidence="1">Belongs to the tryptophan dimethylallyltransferase family.</text>
</comment>
<evidence type="ECO:0000256" key="1">
    <source>
        <dbReference type="ARBA" id="ARBA00010209"/>
    </source>
</evidence>
<feature type="non-terminal residue" evidence="3">
    <location>
        <position position="135"/>
    </location>
</feature>
<dbReference type="Proteomes" id="UP000717696">
    <property type="component" value="Unassembled WGS sequence"/>
</dbReference>
<sequence>LLFLHRSVVPQMDPRPRSIHPAWKSFMTDDYSPVEYSRKWSLGDKKPEICYSIEALGPLAGTKEDPFNQAATRNLMQSLAASMPGHDLTWFDHFSRELLGPGTPASSSSSSSGNSTMLVAFEMIGGRIEVKAYFF</sequence>
<comment type="caution">
    <text evidence="3">The sequence shown here is derived from an EMBL/GenBank/DDBJ whole genome shotgun (WGS) entry which is preliminary data.</text>
</comment>
<keyword evidence="4" id="KW-1185">Reference proteome</keyword>
<dbReference type="AlphaFoldDB" id="A0A9P9I7R7"/>
<reference evidence="3" key="1">
    <citation type="journal article" date="2021" name="Nat. Commun.">
        <title>Genetic determinants of endophytism in the Arabidopsis root mycobiome.</title>
        <authorList>
            <person name="Mesny F."/>
            <person name="Miyauchi S."/>
            <person name="Thiergart T."/>
            <person name="Pickel B."/>
            <person name="Atanasova L."/>
            <person name="Karlsson M."/>
            <person name="Huettel B."/>
            <person name="Barry K.W."/>
            <person name="Haridas S."/>
            <person name="Chen C."/>
            <person name="Bauer D."/>
            <person name="Andreopoulos W."/>
            <person name="Pangilinan J."/>
            <person name="LaButti K."/>
            <person name="Riley R."/>
            <person name="Lipzen A."/>
            <person name="Clum A."/>
            <person name="Drula E."/>
            <person name="Henrissat B."/>
            <person name="Kohler A."/>
            <person name="Grigoriev I.V."/>
            <person name="Martin F.M."/>
            <person name="Hacquard S."/>
        </authorList>
    </citation>
    <scope>NUCLEOTIDE SEQUENCE</scope>
    <source>
        <strain evidence="3">MPI-CAGE-AT-0021</strain>
    </source>
</reference>
<dbReference type="Pfam" id="PF11991">
    <property type="entry name" value="Trp_DMAT"/>
    <property type="match status" value="1"/>
</dbReference>
<name>A0A9P9I7R7_9HYPO</name>
<gene>
    <name evidence="3" type="ORF">B0J13DRAFT_399803</name>
</gene>
<dbReference type="PANTHER" id="PTHR40627">
    <property type="entry name" value="INDOLE PRENYLTRANSFERASE TDIB-RELATED"/>
    <property type="match status" value="1"/>
</dbReference>
<evidence type="ECO:0000313" key="4">
    <source>
        <dbReference type="Proteomes" id="UP000717696"/>
    </source>
</evidence>
<accession>A0A9P9I7R7</accession>
<dbReference type="GO" id="GO:0016765">
    <property type="term" value="F:transferase activity, transferring alkyl or aryl (other than methyl) groups"/>
    <property type="evidence" value="ECO:0007669"/>
    <property type="project" value="InterPro"/>
</dbReference>
<dbReference type="EMBL" id="JAGMUU010000059">
    <property type="protein sequence ID" value="KAH7111001.1"/>
    <property type="molecule type" value="Genomic_DNA"/>
</dbReference>
<protein>
    <submittedName>
        <fullName evidence="3">Aromatic prenyltransferase</fullName>
    </submittedName>
</protein>
<feature type="non-terminal residue" evidence="3">
    <location>
        <position position="1"/>
    </location>
</feature>
<evidence type="ECO:0000313" key="3">
    <source>
        <dbReference type="EMBL" id="KAH7111001.1"/>
    </source>
</evidence>
<organism evidence="3 4">
    <name type="scientific">Dactylonectria estremocensis</name>
    <dbReference type="NCBI Taxonomy" id="1079267"/>
    <lineage>
        <taxon>Eukaryota</taxon>
        <taxon>Fungi</taxon>
        <taxon>Dikarya</taxon>
        <taxon>Ascomycota</taxon>
        <taxon>Pezizomycotina</taxon>
        <taxon>Sordariomycetes</taxon>
        <taxon>Hypocreomycetidae</taxon>
        <taxon>Hypocreales</taxon>
        <taxon>Nectriaceae</taxon>
        <taxon>Dactylonectria</taxon>
    </lineage>
</organism>
<dbReference type="GO" id="GO:0009820">
    <property type="term" value="P:alkaloid metabolic process"/>
    <property type="evidence" value="ECO:0007669"/>
    <property type="project" value="InterPro"/>
</dbReference>
<dbReference type="InterPro" id="IPR017795">
    <property type="entry name" value="ABBA_NscD-like"/>
</dbReference>
<dbReference type="PANTHER" id="PTHR40627:SF4">
    <property type="entry name" value="PRENYLTRANSFERASE ASQH1-RELATED"/>
    <property type="match status" value="1"/>
</dbReference>
<dbReference type="OrthoDB" id="3354387at2759"/>
<evidence type="ECO:0000256" key="2">
    <source>
        <dbReference type="ARBA" id="ARBA00022679"/>
    </source>
</evidence>
<keyword evidence="2" id="KW-0808">Transferase</keyword>
<proteinExistence type="inferred from homology"/>